<evidence type="ECO:0000313" key="4">
    <source>
        <dbReference type="Proteomes" id="UP001372834"/>
    </source>
</evidence>
<sequence>MGRIFEYAILLGYLSLVSIAVQSHGDVVSPVVGQGADKSVNYTYTSFKHQNDGKENVFAKRIGEEGHFHHQRQGHWNHVTKNKSNQMSKSPGLSSYSEEPGGTGNRRRNLAVSQSKNGFNHPYRYRDASRRGFIPPFSQELLPAKIHNKYPRNGLGGRSLPLKERPPRLPTGNNDGSKSFGQTAQESRNFNSYRKFNHNGQHNGGRNFRFHHQRQNSKVCNECNSVPWVPMLNVPSAYRQQRYQHFDSHKHNTEYPAFDFHAMSSNNQDFLLPSTPLVPPTPAVLDGTISSSYGLPAGNIPTGHGLLAPLNHVVSGHNSFSSQSADYSNALTYFTPPSILDSSPIPELSPVPIVPIYDSGPFFSGHLLDSSDIGLVPPTPNTMSVSNVVFTISEENSHTGGSHKPHHGDTLTAQSTNQDNLNFKPSSGVILNAKPPVHGNVQNNLNFQQPSGVLSPIGHSTVNNNLQEGHGAGLLTDVKTTTYTNVPGNFHHPANLGVHPTSFGSNSNVQNTVALQQPSGSGRGTQPAHSNFLNNFEIQQSPNIFTVHTSQTNDNLNYKHNLIDTNDSSKDQYPIGTQNQQTSTVDVVKSVPLAEFSNSGGDQTIGFSKDSIVLQNPHGDQNVVNTDPTDFVPPPPPPPPYYNITGSQSTVRHSSENLPAEQHLPPSFPKNNPQLDASSSWLFLDAHTASKGSESSTHQVITQPDQVPSVVNGGFQPISPVVQNTHDKSQNKKIQIIIPYTTKSKTDLDTNSFESVRHEVFETLQSLSNKSELEYLAKFNPTSGPTVGTDQRHTSQGNLNATSGKPGEIDRNKKYVTEMQHILAKNIKELLLREIEQTGKQNYPLQNNIDNWTALEYSNHKTTGNTEAKELISKALSVTTIPGTSISHILLPSKKIPEEYLVTTPSPYFEDTLNDILKMTNTSVHSRPFTARPQTSTTVHGGNYTVVGQSRVNYWGGKINDNLVLPETSGSTRSVESTTTTTAAVTNGTSLSSQTNKIEIVTPVSVTPRKSETTRRTTRHVRVTERTIFKKTNNTARQYFQRLRSSSARKNNTAAANKSSNSTKLENVTNSFISNRKNQFRNLSSFKSRRRNHTELVKTTTTTTTKAPSTSTTVKTESKIRSENSDRNKTTIHVVPSLNTPVKNKTETVKKDNSTYVKLFPVVSAGEETRNSTGGASVDVTSTNATSKSEDLQSINDIFPFRNKELPWEAFDVSNSRQNGSRERKSLIKQVKSRRPRTGSNHSIRTESSGEYSELGTVSSPGTFSARHTCH</sequence>
<feature type="signal peptide" evidence="2">
    <location>
        <begin position="1"/>
        <end position="25"/>
    </location>
</feature>
<feature type="compositionally biased region" description="Pro residues" evidence="1">
    <location>
        <begin position="631"/>
        <end position="641"/>
    </location>
</feature>
<feature type="compositionally biased region" description="Basic residues" evidence="1">
    <location>
        <begin position="69"/>
        <end position="81"/>
    </location>
</feature>
<reference evidence="3 4" key="1">
    <citation type="submission" date="2023-10" db="EMBL/GenBank/DDBJ databases">
        <title>Genomes of two closely related lineages of the louse Polyplax serrata with different host specificities.</title>
        <authorList>
            <person name="Martinu J."/>
            <person name="Tarabai H."/>
            <person name="Stefka J."/>
            <person name="Hypsa V."/>
        </authorList>
    </citation>
    <scope>NUCLEOTIDE SEQUENCE [LARGE SCALE GENOMIC DNA]</scope>
    <source>
        <strain evidence="3">HR10_N</strain>
    </source>
</reference>
<protein>
    <submittedName>
        <fullName evidence="3">Uncharacterized protein</fullName>
    </submittedName>
</protein>
<dbReference type="Proteomes" id="UP001372834">
    <property type="component" value="Unassembled WGS sequence"/>
</dbReference>
<organism evidence="3 4">
    <name type="scientific">Polyplax serrata</name>
    <name type="common">Common mouse louse</name>
    <dbReference type="NCBI Taxonomy" id="468196"/>
    <lineage>
        <taxon>Eukaryota</taxon>
        <taxon>Metazoa</taxon>
        <taxon>Ecdysozoa</taxon>
        <taxon>Arthropoda</taxon>
        <taxon>Hexapoda</taxon>
        <taxon>Insecta</taxon>
        <taxon>Pterygota</taxon>
        <taxon>Neoptera</taxon>
        <taxon>Paraneoptera</taxon>
        <taxon>Psocodea</taxon>
        <taxon>Troctomorpha</taxon>
        <taxon>Phthiraptera</taxon>
        <taxon>Anoplura</taxon>
        <taxon>Polyplacidae</taxon>
        <taxon>Polyplax</taxon>
    </lineage>
</organism>
<dbReference type="EMBL" id="JAWJWE010000012">
    <property type="protein sequence ID" value="KAK6630248.1"/>
    <property type="molecule type" value="Genomic_DNA"/>
</dbReference>
<feature type="region of interest" description="Disordered" evidence="1">
    <location>
        <begin position="68"/>
        <end position="124"/>
    </location>
</feature>
<accession>A0AAN8PHZ1</accession>
<comment type="caution">
    <text evidence="3">The sequence shown here is derived from an EMBL/GenBank/DDBJ whole genome shotgun (WGS) entry which is preliminary data.</text>
</comment>
<feature type="region of interest" description="Disordered" evidence="1">
    <location>
        <begin position="149"/>
        <end position="182"/>
    </location>
</feature>
<feature type="compositionally biased region" description="Polar residues" evidence="1">
    <location>
        <begin position="82"/>
        <end position="97"/>
    </location>
</feature>
<feature type="region of interest" description="Disordered" evidence="1">
    <location>
        <begin position="782"/>
        <end position="809"/>
    </location>
</feature>
<feature type="compositionally biased region" description="Low complexity" evidence="1">
    <location>
        <begin position="968"/>
        <end position="990"/>
    </location>
</feature>
<feature type="compositionally biased region" description="Polar residues" evidence="1">
    <location>
        <begin position="171"/>
        <end position="182"/>
    </location>
</feature>
<feature type="region of interest" description="Disordered" evidence="1">
    <location>
        <begin position="613"/>
        <end position="670"/>
    </location>
</feature>
<feature type="compositionally biased region" description="Polar residues" evidence="1">
    <location>
        <begin position="1238"/>
        <end position="1263"/>
    </location>
</feature>
<proteinExistence type="predicted"/>
<evidence type="ECO:0000313" key="3">
    <source>
        <dbReference type="EMBL" id="KAK6630248.1"/>
    </source>
</evidence>
<evidence type="ECO:0000256" key="2">
    <source>
        <dbReference type="SAM" id="SignalP"/>
    </source>
</evidence>
<feature type="compositionally biased region" description="Low complexity" evidence="1">
    <location>
        <begin position="1097"/>
        <end position="1115"/>
    </location>
</feature>
<feature type="region of interest" description="Disordered" evidence="1">
    <location>
        <begin position="968"/>
        <end position="996"/>
    </location>
</feature>
<gene>
    <name evidence="3" type="ORF">RUM43_014947</name>
</gene>
<feature type="compositionally biased region" description="Polar residues" evidence="1">
    <location>
        <begin position="782"/>
        <end position="803"/>
    </location>
</feature>
<feature type="region of interest" description="Disordered" evidence="1">
    <location>
        <begin position="1212"/>
        <end position="1271"/>
    </location>
</feature>
<feature type="region of interest" description="Disordered" evidence="1">
    <location>
        <begin position="1097"/>
        <end position="1126"/>
    </location>
</feature>
<evidence type="ECO:0000256" key="1">
    <source>
        <dbReference type="SAM" id="MobiDB-lite"/>
    </source>
</evidence>
<name>A0AAN8PHZ1_POLSC</name>
<keyword evidence="2" id="KW-0732">Signal</keyword>
<feature type="chain" id="PRO_5042946918" evidence="2">
    <location>
        <begin position="26"/>
        <end position="1271"/>
    </location>
</feature>
<feature type="compositionally biased region" description="Basic and acidic residues" evidence="1">
    <location>
        <begin position="1116"/>
        <end position="1126"/>
    </location>
</feature>
<feature type="compositionally biased region" description="Polar residues" evidence="1">
    <location>
        <begin position="618"/>
        <end position="628"/>
    </location>
</feature>
<dbReference type="AlphaFoldDB" id="A0AAN8PHZ1"/>